<comment type="similarity">
    <text evidence="3 6">Belongs to the glycosyl hydrolase 47 family.</text>
</comment>
<evidence type="ECO:0000256" key="4">
    <source>
        <dbReference type="ARBA" id="ARBA00022801"/>
    </source>
</evidence>
<evidence type="ECO:0000256" key="1">
    <source>
        <dbReference type="ARBA" id="ARBA00001913"/>
    </source>
</evidence>
<keyword evidence="8" id="KW-0472">Membrane</keyword>
<dbReference type="SUPFAM" id="SSF48225">
    <property type="entry name" value="Seven-hairpin glycosidases"/>
    <property type="match status" value="1"/>
</dbReference>
<feature type="transmembrane region" description="Helical" evidence="8">
    <location>
        <begin position="7"/>
        <end position="28"/>
    </location>
</feature>
<name>A0ABR4NAZ0_9FUNG</name>
<proteinExistence type="inferred from homology"/>
<dbReference type="EC" id="3.2.1.-" evidence="6"/>
<comment type="caution">
    <text evidence="9">The sequence shown here is derived from an EMBL/GenBank/DDBJ whole genome shotgun (WGS) entry which is preliminary data.</text>
</comment>
<feature type="compositionally biased region" description="Basic and acidic residues" evidence="7">
    <location>
        <begin position="51"/>
        <end position="62"/>
    </location>
</feature>
<evidence type="ECO:0000256" key="5">
    <source>
        <dbReference type="ARBA" id="ARBA00023157"/>
    </source>
</evidence>
<protein>
    <recommendedName>
        <fullName evidence="6">alpha-1,2-Mannosidase</fullName>
        <ecNumber evidence="6">3.2.1.-</ecNumber>
    </recommendedName>
</protein>
<evidence type="ECO:0000256" key="7">
    <source>
        <dbReference type="SAM" id="MobiDB-lite"/>
    </source>
</evidence>
<dbReference type="InterPro" id="IPR036026">
    <property type="entry name" value="Seven-hairpin_glycosidases"/>
</dbReference>
<dbReference type="Pfam" id="PF01532">
    <property type="entry name" value="Glyco_hydro_47"/>
    <property type="match status" value="1"/>
</dbReference>
<evidence type="ECO:0000256" key="2">
    <source>
        <dbReference type="ARBA" id="ARBA00004922"/>
    </source>
</evidence>
<dbReference type="Gene3D" id="1.50.10.10">
    <property type="match status" value="1"/>
</dbReference>
<evidence type="ECO:0000313" key="10">
    <source>
        <dbReference type="Proteomes" id="UP001527925"/>
    </source>
</evidence>
<dbReference type="PANTHER" id="PTHR11742">
    <property type="entry name" value="MANNOSYL-OLIGOSACCHARIDE ALPHA-1,2-MANNOSIDASE-RELATED"/>
    <property type="match status" value="1"/>
</dbReference>
<dbReference type="EMBL" id="JADGIZ020000015">
    <property type="protein sequence ID" value="KAL2916703.1"/>
    <property type="molecule type" value="Genomic_DNA"/>
</dbReference>
<reference evidence="9 10" key="1">
    <citation type="submission" date="2023-09" db="EMBL/GenBank/DDBJ databases">
        <title>Pangenome analysis of Batrachochytrium dendrobatidis and related Chytrids.</title>
        <authorList>
            <person name="Yacoub M.N."/>
            <person name="Stajich J.E."/>
            <person name="James T.Y."/>
        </authorList>
    </citation>
    <scope>NUCLEOTIDE SEQUENCE [LARGE SCALE GENOMIC DNA]</scope>
    <source>
        <strain evidence="9 10">JEL0888</strain>
    </source>
</reference>
<keyword evidence="10" id="KW-1185">Reference proteome</keyword>
<dbReference type="InterPro" id="IPR050749">
    <property type="entry name" value="Glycosyl_Hydrolase_47"/>
</dbReference>
<evidence type="ECO:0000256" key="6">
    <source>
        <dbReference type="RuleBase" id="RU361193"/>
    </source>
</evidence>
<feature type="compositionally biased region" description="Basic and acidic residues" evidence="7">
    <location>
        <begin position="75"/>
        <end position="93"/>
    </location>
</feature>
<organism evidence="9 10">
    <name type="scientific">Polyrhizophydium stewartii</name>
    <dbReference type="NCBI Taxonomy" id="2732419"/>
    <lineage>
        <taxon>Eukaryota</taxon>
        <taxon>Fungi</taxon>
        <taxon>Fungi incertae sedis</taxon>
        <taxon>Chytridiomycota</taxon>
        <taxon>Chytridiomycota incertae sedis</taxon>
        <taxon>Chytridiomycetes</taxon>
        <taxon>Rhizophydiales</taxon>
        <taxon>Rhizophydiales incertae sedis</taxon>
        <taxon>Polyrhizophydium</taxon>
    </lineage>
</organism>
<dbReference type="InterPro" id="IPR001382">
    <property type="entry name" value="Glyco_hydro_47"/>
</dbReference>
<dbReference type="Proteomes" id="UP001527925">
    <property type="component" value="Unassembled WGS sequence"/>
</dbReference>
<keyword evidence="5" id="KW-1015">Disulfide bond</keyword>
<keyword evidence="8" id="KW-0812">Transmembrane</keyword>
<dbReference type="PRINTS" id="PR00747">
    <property type="entry name" value="GLYHDRLASE47"/>
</dbReference>
<feature type="region of interest" description="Disordered" evidence="7">
    <location>
        <begin position="36"/>
        <end position="93"/>
    </location>
</feature>
<dbReference type="InterPro" id="IPR012341">
    <property type="entry name" value="6hp_glycosidase-like_sf"/>
</dbReference>
<evidence type="ECO:0000256" key="8">
    <source>
        <dbReference type="SAM" id="Phobius"/>
    </source>
</evidence>
<keyword evidence="6" id="KW-0326">Glycosidase</keyword>
<evidence type="ECO:0000313" key="9">
    <source>
        <dbReference type="EMBL" id="KAL2916703.1"/>
    </source>
</evidence>
<sequence>MSLRRAVLRRLIALIVLMGLAVIAFGWLPHPQREDGAERVVGSQNARQQTRHSDQLRLDRAENSGSAEQPQRGEPSSEPRRKDGSASADAKSEWRRAGSADVIRQGAVREMIRHAWASYYRFARGYDELCPLGRSGRNWTAGPGVLFTPTDSMDTLHIAGLHAEYAQAKALVLTGLDFAAVHSPLNAFETTIRSLGGLLAAYDLDGDPRLLAKARDLADRMIAMFRTDSGIPHNEVRLDLGVAFAGSVSLATAGTHQLEYQYLSDVTGDPKYAAVALHAFEAIRAVESQYKGLPPTSITSPRDKVGVAGENDSYYEYLLKMWLSTREPRYRRWYDESILAIEEHILVKKRNGEVAYLPDKVWGRSESTFHHLIWINVACVYVIGEQSCFAGGMFALGAVTRSDQHSHRLFAIGANITRTCFEAYAVSSTKLGGETVYVSDQGDLSVHSVDYLLRPEVVESIFILWRLTHNPMYRDWGWQIVQALESQCRNTDAGYHAIDSNGAPSDRQESFFLAETLKYLYLLFSDDATVPLDRFVFNTEAHPLSIRGHGRRADATKWVPIPDAAGLKEALPW</sequence>
<dbReference type="PANTHER" id="PTHR11742:SF6">
    <property type="entry name" value="MANNOSYL-OLIGOSACCHARIDE ALPHA-1,2-MANNOSIDASE IA-RELATED"/>
    <property type="match status" value="1"/>
</dbReference>
<accession>A0ABR4NAZ0</accession>
<keyword evidence="8" id="KW-1133">Transmembrane helix</keyword>
<comment type="cofactor">
    <cofactor evidence="1">
        <name>Ca(2+)</name>
        <dbReference type="ChEBI" id="CHEBI:29108"/>
    </cofactor>
</comment>
<evidence type="ECO:0000256" key="3">
    <source>
        <dbReference type="ARBA" id="ARBA00007658"/>
    </source>
</evidence>
<comment type="pathway">
    <text evidence="2">Protein modification; protein glycosylation.</text>
</comment>
<gene>
    <name evidence="9" type="ORF">HK105_203819</name>
</gene>
<keyword evidence="4 6" id="KW-0378">Hydrolase</keyword>